<evidence type="ECO:0000256" key="4">
    <source>
        <dbReference type="SAM" id="MobiDB-lite"/>
    </source>
</evidence>
<comment type="subcellular location">
    <subcellularLocation>
        <location evidence="1">Nucleus</location>
    </subcellularLocation>
</comment>
<feature type="compositionally biased region" description="Basic residues" evidence="4">
    <location>
        <begin position="44"/>
        <end position="57"/>
    </location>
</feature>
<accession>A0ABP0V4E5</accession>
<evidence type="ECO:0000313" key="5">
    <source>
        <dbReference type="EMBL" id="CAK9236790.1"/>
    </source>
</evidence>
<keyword evidence="3" id="KW-0539">Nucleus</keyword>
<feature type="region of interest" description="Disordered" evidence="4">
    <location>
        <begin position="497"/>
        <end position="538"/>
    </location>
</feature>
<evidence type="ECO:0000313" key="6">
    <source>
        <dbReference type="Proteomes" id="UP001497512"/>
    </source>
</evidence>
<dbReference type="PANTHER" id="PTHR12940:SF0">
    <property type="entry name" value="SPLICING FACTOR ESS-2 HOMOLOG"/>
    <property type="match status" value="1"/>
</dbReference>
<feature type="region of interest" description="Disordered" evidence="4">
    <location>
        <begin position="1"/>
        <end position="58"/>
    </location>
</feature>
<protein>
    <recommendedName>
        <fullName evidence="7">Nuclear protein DGCR14</fullName>
    </recommendedName>
</protein>
<evidence type="ECO:0000256" key="1">
    <source>
        <dbReference type="ARBA" id="ARBA00004123"/>
    </source>
</evidence>
<dbReference type="Proteomes" id="UP001497512">
    <property type="component" value="Chromosome 9"/>
</dbReference>
<feature type="compositionally biased region" description="Polar residues" evidence="4">
    <location>
        <begin position="128"/>
        <end position="141"/>
    </location>
</feature>
<dbReference type="Pfam" id="PF09751">
    <property type="entry name" value="Es2"/>
    <property type="match status" value="1"/>
</dbReference>
<feature type="region of interest" description="Disordered" evidence="4">
    <location>
        <begin position="362"/>
        <end position="384"/>
    </location>
</feature>
<proteinExistence type="inferred from homology"/>
<gene>
    <name evidence="5" type="ORF">CSSPTR1EN2_LOCUS23190</name>
</gene>
<dbReference type="PANTHER" id="PTHR12940">
    <property type="entry name" value="ES-2 PROTEIN - RELATED"/>
    <property type="match status" value="1"/>
</dbReference>
<dbReference type="InterPro" id="IPR019148">
    <property type="entry name" value="Nuclear_protein_DGCR14_ESS-2"/>
</dbReference>
<feature type="region of interest" description="Disordered" evidence="4">
    <location>
        <begin position="114"/>
        <end position="141"/>
    </location>
</feature>
<feature type="compositionally biased region" description="Low complexity" evidence="4">
    <location>
        <begin position="453"/>
        <end position="468"/>
    </location>
</feature>
<feature type="compositionally biased region" description="Basic and acidic residues" evidence="4">
    <location>
        <begin position="117"/>
        <end position="126"/>
    </location>
</feature>
<sequence length="538" mass="58667">MLASPGHSPRHILPPPSPSPSIRSLDSNKGHESSLALVSISGKIKGRPPLPKKRKRSQVAIDEDTYVAAIEKIIERDFFPDIPKLQNRLEWLEAVRSGDPVVIRDAQLNIIQRRKEKAREQGERDATPASTVAETFGTPSSMISGVASPSLSLRSGQSPAPSQVLLSQLAPSSSLENEPNVDTSLPLDEFLKRYTSEDNASFSEIIEKVNKQRRQKYKFLSEKELVDPNHRIADEADRITDGFGTSGQPEATLQTWNYRARNLLMYDSAEREDAPLTQAEREELMEGGPKEIAIRNTRFHGKMFDSKLRMEDTVAILYTPVPGSTPTAWPFAERDAERARGRYDLEDLRKTPQVLDDGEMAKASKGAGGTGGYSFVATPSPRPGVDESPFMTWGEIEGTPLRLEAEDTPVGIGGNGKGPHFKIPAPPTRDARAHTLSRDAARSLREKSLMHNPGLSPSPARGASSPAMGSLSAAAQKFVSKAMAKSCATVDARLRASYRASTTPGTPRMARNAVRSREGSVASRESSVPLRSPSIFPS</sequence>
<name>A0ABP0V4E5_9BRYO</name>
<reference evidence="5" key="1">
    <citation type="submission" date="2024-02" db="EMBL/GenBank/DDBJ databases">
        <authorList>
            <consortium name="ELIXIR-Norway"/>
            <consortium name="Elixir Norway"/>
        </authorList>
    </citation>
    <scope>NUCLEOTIDE SEQUENCE</scope>
</reference>
<dbReference type="EMBL" id="OZ019901">
    <property type="protein sequence ID" value="CAK9236790.1"/>
    <property type="molecule type" value="Genomic_DNA"/>
</dbReference>
<organism evidence="5 6">
    <name type="scientific">Sphagnum troendelagicum</name>
    <dbReference type="NCBI Taxonomy" id="128251"/>
    <lineage>
        <taxon>Eukaryota</taxon>
        <taxon>Viridiplantae</taxon>
        <taxon>Streptophyta</taxon>
        <taxon>Embryophyta</taxon>
        <taxon>Bryophyta</taxon>
        <taxon>Sphagnophytina</taxon>
        <taxon>Sphagnopsida</taxon>
        <taxon>Sphagnales</taxon>
        <taxon>Sphagnaceae</taxon>
        <taxon>Sphagnum</taxon>
    </lineage>
</organism>
<evidence type="ECO:0000256" key="3">
    <source>
        <dbReference type="ARBA" id="ARBA00023242"/>
    </source>
</evidence>
<evidence type="ECO:0000256" key="2">
    <source>
        <dbReference type="ARBA" id="ARBA00009072"/>
    </source>
</evidence>
<feature type="region of interest" description="Disordered" evidence="4">
    <location>
        <begin position="448"/>
        <end position="468"/>
    </location>
</feature>
<feature type="region of interest" description="Disordered" evidence="4">
    <location>
        <begin position="414"/>
        <end position="435"/>
    </location>
</feature>
<comment type="similarity">
    <text evidence="2">Belongs to the ESS2 family.</text>
</comment>
<keyword evidence="6" id="KW-1185">Reference proteome</keyword>
<evidence type="ECO:0008006" key="7">
    <source>
        <dbReference type="Google" id="ProtNLM"/>
    </source>
</evidence>